<evidence type="ECO:0000256" key="1">
    <source>
        <dbReference type="SAM" id="Phobius"/>
    </source>
</evidence>
<keyword evidence="1" id="KW-0472">Membrane</keyword>
<reference evidence="2 3" key="2">
    <citation type="submission" date="2020-03" db="EMBL/GenBank/DDBJ databases">
        <authorList>
            <person name="Ichikawa N."/>
            <person name="Kimura A."/>
            <person name="Kitahashi Y."/>
            <person name="Uohara A."/>
        </authorList>
    </citation>
    <scope>NUCLEOTIDE SEQUENCE [LARGE SCALE GENOMIC DNA]</scope>
    <source>
        <strain evidence="2 3">NBRC 108638</strain>
    </source>
</reference>
<dbReference type="InterPro" id="IPR058061">
    <property type="entry name" value="SCO4848-like"/>
</dbReference>
<comment type="caution">
    <text evidence="2">The sequence shown here is derived from an EMBL/GenBank/DDBJ whole genome shotgun (WGS) entry which is preliminary data.</text>
</comment>
<dbReference type="Proteomes" id="UP000482960">
    <property type="component" value="Unassembled WGS sequence"/>
</dbReference>
<feature type="transmembrane region" description="Helical" evidence="1">
    <location>
        <begin position="50"/>
        <end position="72"/>
    </location>
</feature>
<proteinExistence type="predicted"/>
<name>A0A6V8L0Y4_9ACTN</name>
<keyword evidence="1" id="KW-0812">Transmembrane</keyword>
<dbReference type="AlphaFoldDB" id="A0A6V8L0Y4"/>
<dbReference type="EMBL" id="BLPG01000001">
    <property type="protein sequence ID" value="GFJ86395.1"/>
    <property type="molecule type" value="Genomic_DNA"/>
</dbReference>
<accession>A0A6V8L0Y4</accession>
<feature type="transmembrane region" description="Helical" evidence="1">
    <location>
        <begin position="7"/>
        <end position="30"/>
    </location>
</feature>
<organism evidence="2 3">
    <name type="scientific">Phytohabitans rumicis</name>
    <dbReference type="NCBI Taxonomy" id="1076125"/>
    <lineage>
        <taxon>Bacteria</taxon>
        <taxon>Bacillati</taxon>
        <taxon>Actinomycetota</taxon>
        <taxon>Actinomycetes</taxon>
        <taxon>Micromonosporales</taxon>
        <taxon>Micromonosporaceae</taxon>
    </lineage>
</organism>
<reference evidence="2 3" key="1">
    <citation type="submission" date="2020-03" db="EMBL/GenBank/DDBJ databases">
        <title>Whole genome shotgun sequence of Phytohabitans rumicis NBRC 108638.</title>
        <authorList>
            <person name="Komaki H."/>
            <person name="Tamura T."/>
        </authorList>
    </citation>
    <scope>NUCLEOTIDE SEQUENCE [LARGE SCALE GENOMIC DNA]</scope>
    <source>
        <strain evidence="2 3">NBRC 108638</strain>
    </source>
</reference>
<dbReference type="Pfam" id="PF26606">
    <property type="entry name" value="SCO4848"/>
    <property type="match status" value="1"/>
</dbReference>
<dbReference type="NCBIfam" id="NF046117">
    <property type="entry name" value="SCO4848_fam"/>
    <property type="match status" value="1"/>
</dbReference>
<evidence type="ECO:0000313" key="2">
    <source>
        <dbReference type="EMBL" id="GFJ86395.1"/>
    </source>
</evidence>
<evidence type="ECO:0000313" key="3">
    <source>
        <dbReference type="Proteomes" id="UP000482960"/>
    </source>
</evidence>
<gene>
    <name evidence="2" type="ORF">Prum_000370</name>
</gene>
<sequence length="83" mass="9050">MTISRGWAAFLTGVGVWTWVIWPRFALAIWKDGRSWSTGRVGDGTPTSFLWVHALLIGASLAIGTAVGVLGIRAWRAARRKPS</sequence>
<dbReference type="RefSeq" id="WP_173072844.1">
    <property type="nucleotide sequence ID" value="NZ_BAABJB010000008.1"/>
</dbReference>
<protein>
    <submittedName>
        <fullName evidence="2">Uncharacterized protein</fullName>
    </submittedName>
</protein>
<keyword evidence="3" id="KW-1185">Reference proteome</keyword>
<keyword evidence="1" id="KW-1133">Transmembrane helix</keyword>